<dbReference type="RefSeq" id="XP_038811680.1">
    <property type="nucleotide sequence ID" value="XM_038952144.1"/>
</dbReference>
<feature type="region of interest" description="Disordered" evidence="1">
    <location>
        <begin position="29"/>
        <end position="127"/>
    </location>
</feature>
<organism evidence="2 3">
    <name type="scientific">Botrytis deweyae</name>
    <dbReference type="NCBI Taxonomy" id="2478750"/>
    <lineage>
        <taxon>Eukaryota</taxon>
        <taxon>Fungi</taxon>
        <taxon>Dikarya</taxon>
        <taxon>Ascomycota</taxon>
        <taxon>Pezizomycotina</taxon>
        <taxon>Leotiomycetes</taxon>
        <taxon>Helotiales</taxon>
        <taxon>Sclerotiniaceae</taxon>
        <taxon>Botrytis</taxon>
    </lineage>
</organism>
<evidence type="ECO:0000256" key="1">
    <source>
        <dbReference type="SAM" id="MobiDB-lite"/>
    </source>
</evidence>
<reference evidence="2 3" key="1">
    <citation type="journal article" date="2020" name="Genome Biol. Evol.">
        <title>Comparative genomics of Sclerotiniaceae.</title>
        <authorList>
            <person name="Valero Jimenez C.A."/>
            <person name="Steentjes M."/>
            <person name="Scholten O.E."/>
            <person name="Van Kan J.A.L."/>
        </authorList>
    </citation>
    <scope>NUCLEOTIDE SEQUENCE [LARGE SCALE GENOMIC DNA]</scope>
    <source>
        <strain evidence="2 3">B1</strain>
    </source>
</reference>
<protein>
    <submittedName>
        <fullName evidence="2">Uncharacterized protein</fullName>
    </submittedName>
</protein>
<feature type="compositionally biased region" description="Acidic residues" evidence="1">
    <location>
        <begin position="77"/>
        <end position="123"/>
    </location>
</feature>
<dbReference type="EMBL" id="RCSX01000008">
    <property type="protein sequence ID" value="KAF7931788.1"/>
    <property type="molecule type" value="Genomic_DNA"/>
</dbReference>
<comment type="caution">
    <text evidence="2">The sequence shown here is derived from an EMBL/GenBank/DDBJ whole genome shotgun (WGS) entry which is preliminary data.</text>
</comment>
<keyword evidence="3" id="KW-1185">Reference proteome</keyword>
<name>A0ABQ7IR43_9HELO</name>
<sequence length="213" mass="23819">MEDPTPATGMDDVKLQSIIASIPEAFRLHGIWEPDDGSSDENSSDSEDMFSDTGSEDCDEETEEGKDMNDTNGNEENNNDDEEGDDDDNEEDEEDDNDAVDDSEEDEDGDNAESGAEDNDEEGGPPIVLFNVRFDDRLLCESETNVEEHDECPNSILRAHMWGARSRLHLGHHKMGFLSQLAQVCVRSKLHNCKTKKCKETREAMAKWAPDCN</sequence>
<dbReference type="GeneID" id="62231298"/>
<dbReference type="Proteomes" id="UP000783213">
    <property type="component" value="Unassembled WGS sequence"/>
</dbReference>
<evidence type="ECO:0000313" key="3">
    <source>
        <dbReference type="Proteomes" id="UP000783213"/>
    </source>
</evidence>
<evidence type="ECO:0000313" key="2">
    <source>
        <dbReference type="EMBL" id="KAF7931788.1"/>
    </source>
</evidence>
<feature type="compositionally biased region" description="Acidic residues" evidence="1">
    <location>
        <begin position="33"/>
        <end position="64"/>
    </location>
</feature>
<accession>A0ABQ7IR43</accession>
<proteinExistence type="predicted"/>
<gene>
    <name evidence="2" type="ORF">EAE98_004524</name>
</gene>